<sequence>MIWAIGDLHLDHKKEKPMDVFGKKWENHEEKIFSSWESSVAEDDRVLVVGDISWALKLEEGEEDLRRIDALPGKKFLIKGNHDYWWSSMNKLKSLNLKTVEFLHNTGAVDGNVAFCGSRGWTDIDATGFDEQDEKIYKRELNRLQLSIDDMEKRAKDLAIDKRIALLHYPPFNAKGEPNDFADLLTAAGIDICIYGHLHSFGHKFIVEGEINGVRYYCVSSDYIDFEPRKIEV</sequence>
<dbReference type="SUPFAM" id="SSF56300">
    <property type="entry name" value="Metallo-dependent phosphatases"/>
    <property type="match status" value="1"/>
</dbReference>
<reference evidence="3 4" key="1">
    <citation type="submission" date="2024-04" db="EMBL/GenBank/DDBJ databases">
        <title>Human intestinal bacterial collection.</title>
        <authorList>
            <person name="Pauvert C."/>
            <person name="Hitch T.C.A."/>
            <person name="Clavel T."/>
        </authorList>
    </citation>
    <scope>NUCLEOTIDE SEQUENCE [LARGE SCALE GENOMIC DNA]</scope>
    <source>
        <strain evidence="3 4">CLA-SR-H026</strain>
    </source>
</reference>
<organism evidence="3 4">
    <name type="scientific">Aedoeadaptatus acetigenes</name>
    <dbReference type="NCBI Taxonomy" id="2981723"/>
    <lineage>
        <taxon>Bacteria</taxon>
        <taxon>Bacillati</taxon>
        <taxon>Bacillota</taxon>
        <taxon>Tissierellia</taxon>
        <taxon>Tissierellales</taxon>
        <taxon>Peptoniphilaceae</taxon>
        <taxon>Aedoeadaptatus</taxon>
    </lineage>
</organism>
<dbReference type="InterPro" id="IPR029052">
    <property type="entry name" value="Metallo-depent_PP-like"/>
</dbReference>
<evidence type="ECO:0000313" key="3">
    <source>
        <dbReference type="EMBL" id="MEQ3353221.1"/>
    </source>
</evidence>
<dbReference type="EMBL" id="JBBNPS010000004">
    <property type="protein sequence ID" value="MEQ3353221.1"/>
    <property type="molecule type" value="Genomic_DNA"/>
</dbReference>
<dbReference type="InterPro" id="IPR014578">
    <property type="entry name" value="Pesterase_CT488"/>
</dbReference>
<dbReference type="PANTHER" id="PTHR31302:SF22">
    <property type="entry name" value="PHOSPHOESTERASE"/>
    <property type="match status" value="1"/>
</dbReference>
<name>A0ABV1J4W0_9FIRM</name>
<dbReference type="Proteomes" id="UP001481872">
    <property type="component" value="Unassembled WGS sequence"/>
</dbReference>
<feature type="coiled-coil region" evidence="1">
    <location>
        <begin position="134"/>
        <end position="161"/>
    </location>
</feature>
<comment type="caution">
    <text evidence="3">The sequence shown here is derived from an EMBL/GenBank/DDBJ whole genome shotgun (WGS) entry which is preliminary data.</text>
</comment>
<evidence type="ECO:0000313" key="4">
    <source>
        <dbReference type="Proteomes" id="UP001481872"/>
    </source>
</evidence>
<dbReference type="InterPro" id="IPR004843">
    <property type="entry name" value="Calcineurin-like_PHP"/>
</dbReference>
<dbReference type="PANTHER" id="PTHR31302">
    <property type="entry name" value="TRANSMEMBRANE PROTEIN WITH METALLOPHOSPHOESTERASE DOMAIN-RELATED"/>
    <property type="match status" value="1"/>
</dbReference>
<dbReference type="RefSeq" id="WP_349053608.1">
    <property type="nucleotide sequence ID" value="NZ_JBBNPS010000004.1"/>
</dbReference>
<evidence type="ECO:0000259" key="2">
    <source>
        <dbReference type="Pfam" id="PF00149"/>
    </source>
</evidence>
<proteinExistence type="predicted"/>
<gene>
    <name evidence="3" type="ORF">AAA081_02740</name>
</gene>
<dbReference type="Gene3D" id="3.60.21.10">
    <property type="match status" value="1"/>
</dbReference>
<keyword evidence="4" id="KW-1185">Reference proteome</keyword>
<accession>A0ABV1J4W0</accession>
<evidence type="ECO:0000256" key="1">
    <source>
        <dbReference type="SAM" id="Coils"/>
    </source>
</evidence>
<dbReference type="InterPro" id="IPR051158">
    <property type="entry name" value="Metallophosphoesterase_sf"/>
</dbReference>
<keyword evidence="1" id="KW-0175">Coiled coil</keyword>
<dbReference type="Pfam" id="PF00149">
    <property type="entry name" value="Metallophos"/>
    <property type="match status" value="1"/>
</dbReference>
<dbReference type="PIRSF" id="PIRSF033094">
    <property type="entry name" value="Pesterase_CT488"/>
    <property type="match status" value="1"/>
</dbReference>
<feature type="domain" description="Calcineurin-like phosphoesterase" evidence="2">
    <location>
        <begin position="2"/>
        <end position="200"/>
    </location>
</feature>
<protein>
    <submittedName>
        <fullName evidence="3">Metallophosphoesterase</fullName>
    </submittedName>
</protein>